<keyword evidence="4" id="KW-1185">Reference proteome</keyword>
<dbReference type="Proteomes" id="UP001165481">
    <property type="component" value="Unassembled WGS sequence"/>
</dbReference>
<name>A0ABT7IPK6_9BURK</name>
<evidence type="ECO:0000313" key="3">
    <source>
        <dbReference type="EMBL" id="MDL2060549.1"/>
    </source>
</evidence>
<evidence type="ECO:0000259" key="1">
    <source>
        <dbReference type="Pfam" id="PF12728"/>
    </source>
</evidence>
<dbReference type="Pfam" id="PF12728">
    <property type="entry name" value="HTH_17"/>
    <property type="match status" value="1"/>
</dbReference>
<accession>A0ABT7IPK6</accession>
<evidence type="ECO:0000313" key="4">
    <source>
        <dbReference type="Proteomes" id="UP001165481"/>
    </source>
</evidence>
<protein>
    <submittedName>
        <fullName evidence="2">Helix-turn-helix domain-containing protein</fullName>
    </submittedName>
</protein>
<dbReference type="EMBL" id="JAKZJU020000003">
    <property type="protein sequence ID" value="MDL2060549.1"/>
    <property type="molecule type" value="Genomic_DNA"/>
</dbReference>
<feature type="domain" description="Helix-turn-helix" evidence="1">
    <location>
        <begin position="17"/>
        <end position="66"/>
    </location>
</feature>
<reference evidence="2" key="1">
    <citation type="submission" date="2023-03" db="EMBL/GenBank/DDBJ databases">
        <title>Mesosutterella sp. nov. isolated from porcine feces.</title>
        <authorList>
            <person name="Yu S."/>
        </authorList>
    </citation>
    <scope>NUCLEOTIDE SEQUENCE</scope>
    <source>
        <strain evidence="2">AGMB02718</strain>
    </source>
</reference>
<dbReference type="InterPro" id="IPR041657">
    <property type="entry name" value="HTH_17"/>
</dbReference>
<evidence type="ECO:0000313" key="2">
    <source>
        <dbReference type="EMBL" id="MDL2060326.1"/>
    </source>
</evidence>
<gene>
    <name evidence="2" type="ORF">MUN46_010310</name>
    <name evidence="3" type="ORF">MUN46_011440</name>
</gene>
<organism evidence="2 4">
    <name type="scientific">Mesosutterella faecium</name>
    <dbReference type="NCBI Taxonomy" id="2925194"/>
    <lineage>
        <taxon>Bacteria</taxon>
        <taxon>Pseudomonadati</taxon>
        <taxon>Pseudomonadota</taxon>
        <taxon>Betaproteobacteria</taxon>
        <taxon>Burkholderiales</taxon>
        <taxon>Sutterellaceae</taxon>
        <taxon>Mesosutterella</taxon>
    </lineage>
</organism>
<dbReference type="EMBL" id="JAKZJU020000001">
    <property type="protein sequence ID" value="MDL2060326.1"/>
    <property type="molecule type" value="Genomic_DNA"/>
</dbReference>
<sequence>MTGKNKLADPSASGEVWVKAADIMDFLDISRSTLDRLRASGSIAQPVRFDGIMRWQKKDVLDYIRRAKESRPSAA</sequence>
<comment type="caution">
    <text evidence="2">The sequence shown here is derived from an EMBL/GenBank/DDBJ whole genome shotgun (WGS) entry which is preliminary data.</text>
</comment>
<dbReference type="RefSeq" id="WP_243377414.1">
    <property type="nucleotide sequence ID" value="NZ_JAKZJU020000001.1"/>
</dbReference>
<proteinExistence type="predicted"/>